<dbReference type="InterPro" id="IPR005180">
    <property type="entry name" value="DUF302"/>
</dbReference>
<organism evidence="2 3">
    <name type="scientific">Eilatimonas milleporae</name>
    <dbReference type="NCBI Taxonomy" id="911205"/>
    <lineage>
        <taxon>Bacteria</taxon>
        <taxon>Pseudomonadati</taxon>
        <taxon>Pseudomonadota</taxon>
        <taxon>Alphaproteobacteria</taxon>
        <taxon>Kordiimonadales</taxon>
        <taxon>Kordiimonadaceae</taxon>
        <taxon>Eilatimonas</taxon>
    </lineage>
</organism>
<dbReference type="Proteomes" id="UP000271227">
    <property type="component" value="Unassembled WGS sequence"/>
</dbReference>
<dbReference type="OrthoDB" id="9799367at2"/>
<dbReference type="InterPro" id="IPR035923">
    <property type="entry name" value="TT1751-like_sf"/>
</dbReference>
<evidence type="ECO:0000313" key="2">
    <source>
        <dbReference type="EMBL" id="RMB11833.1"/>
    </source>
</evidence>
<comment type="caution">
    <text evidence="2">The sequence shown here is derived from an EMBL/GenBank/DDBJ whole genome shotgun (WGS) entry which is preliminary data.</text>
</comment>
<protein>
    <submittedName>
        <fullName evidence="2">Uncharacterized protein (DUF302 family)</fullName>
    </submittedName>
</protein>
<dbReference type="Pfam" id="PF03625">
    <property type="entry name" value="DUF302"/>
    <property type="match status" value="1"/>
</dbReference>
<evidence type="ECO:0000259" key="1">
    <source>
        <dbReference type="Pfam" id="PF03625"/>
    </source>
</evidence>
<keyword evidence="3" id="KW-1185">Reference proteome</keyword>
<dbReference type="Gene3D" id="3.30.310.70">
    <property type="entry name" value="TT1751-like domain"/>
    <property type="match status" value="1"/>
</dbReference>
<dbReference type="EMBL" id="REFR01000009">
    <property type="protein sequence ID" value="RMB11833.1"/>
    <property type="molecule type" value="Genomic_DNA"/>
</dbReference>
<feature type="domain" description="DUF302" evidence="1">
    <location>
        <begin position="60"/>
        <end position="122"/>
    </location>
</feature>
<dbReference type="SUPFAM" id="SSF103247">
    <property type="entry name" value="TT1751-like"/>
    <property type="match status" value="1"/>
</dbReference>
<dbReference type="PANTHER" id="PTHR38342:SF2">
    <property type="entry name" value="INNER MEMBRANE OR EXPORTED"/>
    <property type="match status" value="1"/>
</dbReference>
<dbReference type="InParanoid" id="A0A3M0D6D1"/>
<reference evidence="2 3" key="1">
    <citation type="submission" date="2018-10" db="EMBL/GenBank/DDBJ databases">
        <title>Genomic Encyclopedia of Archaeal and Bacterial Type Strains, Phase II (KMG-II): from individual species to whole genera.</title>
        <authorList>
            <person name="Goeker M."/>
        </authorList>
    </citation>
    <scope>NUCLEOTIDE SEQUENCE [LARGE SCALE GENOMIC DNA]</scope>
    <source>
        <strain evidence="2 3">DSM 25217</strain>
    </source>
</reference>
<evidence type="ECO:0000313" key="3">
    <source>
        <dbReference type="Proteomes" id="UP000271227"/>
    </source>
</evidence>
<name>A0A3M0D6D1_9PROT</name>
<dbReference type="AlphaFoldDB" id="A0A3M0D6D1"/>
<gene>
    <name evidence="2" type="ORF">BXY39_0318</name>
</gene>
<dbReference type="PANTHER" id="PTHR38342">
    <property type="entry name" value="SLR5037 PROTEIN"/>
    <property type="match status" value="1"/>
</dbReference>
<dbReference type="CDD" id="cd14797">
    <property type="entry name" value="DUF302"/>
    <property type="match status" value="1"/>
</dbReference>
<proteinExistence type="predicted"/>
<sequence length="155" mass="16134">MRVLLGVLTVGILLFVGGPGYVRAADDTLVTVSSSYDFDTTLERLTAAIAKRGLKQFAVIDHASGAEDVGVDLRPTTLVVFGHPKVGAPVMAQAQTTGLDLPLKILVTQGDDGAVSLIYRQPRALVAGHGLDPVPPQITAMTKGLEAITSEASAE</sequence>
<accession>A0A3M0D6D1</accession>
<dbReference type="RefSeq" id="WP_121937069.1">
    <property type="nucleotide sequence ID" value="NZ_REFR01000009.1"/>
</dbReference>